<feature type="non-terminal residue" evidence="2">
    <location>
        <position position="1"/>
    </location>
</feature>
<protein>
    <submittedName>
        <fullName evidence="2">Uncharacterized protein</fullName>
    </submittedName>
</protein>
<dbReference type="Proteomes" id="UP001151760">
    <property type="component" value="Unassembled WGS sequence"/>
</dbReference>
<proteinExistence type="predicted"/>
<feature type="region of interest" description="Disordered" evidence="1">
    <location>
        <begin position="1"/>
        <end position="21"/>
    </location>
</feature>
<comment type="caution">
    <text evidence="2">The sequence shown here is derived from an EMBL/GenBank/DDBJ whole genome shotgun (WGS) entry which is preliminary data.</text>
</comment>
<accession>A0ABQ5ID46</accession>
<evidence type="ECO:0000313" key="3">
    <source>
        <dbReference type="Proteomes" id="UP001151760"/>
    </source>
</evidence>
<dbReference type="EMBL" id="BQNB010020640">
    <property type="protein sequence ID" value="GJT98061.1"/>
    <property type="molecule type" value="Genomic_DNA"/>
</dbReference>
<reference evidence="2" key="1">
    <citation type="journal article" date="2022" name="Int. J. Mol. Sci.">
        <title>Draft Genome of Tanacetum Coccineum: Genomic Comparison of Closely Related Tanacetum-Family Plants.</title>
        <authorList>
            <person name="Yamashiro T."/>
            <person name="Shiraishi A."/>
            <person name="Nakayama K."/>
            <person name="Satake H."/>
        </authorList>
    </citation>
    <scope>NUCLEOTIDE SEQUENCE</scope>
</reference>
<evidence type="ECO:0000313" key="2">
    <source>
        <dbReference type="EMBL" id="GJT98061.1"/>
    </source>
</evidence>
<gene>
    <name evidence="2" type="ORF">Tco_1093579</name>
</gene>
<evidence type="ECO:0000256" key="1">
    <source>
        <dbReference type="SAM" id="MobiDB-lite"/>
    </source>
</evidence>
<sequence>ELEGMSWHLKPPEQTSVRVPSRVAVNERQRSWERWSTLREPSGKWDYYVKYDAPQDTTLIEEIATTGWGDEFSDNEVTPGKVTILEERMIGMNDETIVQKGFLSYKKDLHKISKNFLMNTYHNGMNISRHKEDQKQELESEWENPFVAKRGENHTNFFTSF</sequence>
<reference evidence="2" key="2">
    <citation type="submission" date="2022-01" db="EMBL/GenBank/DDBJ databases">
        <authorList>
            <person name="Yamashiro T."/>
            <person name="Shiraishi A."/>
            <person name="Satake H."/>
            <person name="Nakayama K."/>
        </authorList>
    </citation>
    <scope>NUCLEOTIDE SEQUENCE</scope>
</reference>
<name>A0ABQ5ID46_9ASTR</name>
<keyword evidence="3" id="KW-1185">Reference proteome</keyword>
<organism evidence="2 3">
    <name type="scientific">Tanacetum coccineum</name>
    <dbReference type="NCBI Taxonomy" id="301880"/>
    <lineage>
        <taxon>Eukaryota</taxon>
        <taxon>Viridiplantae</taxon>
        <taxon>Streptophyta</taxon>
        <taxon>Embryophyta</taxon>
        <taxon>Tracheophyta</taxon>
        <taxon>Spermatophyta</taxon>
        <taxon>Magnoliopsida</taxon>
        <taxon>eudicotyledons</taxon>
        <taxon>Gunneridae</taxon>
        <taxon>Pentapetalae</taxon>
        <taxon>asterids</taxon>
        <taxon>campanulids</taxon>
        <taxon>Asterales</taxon>
        <taxon>Asteraceae</taxon>
        <taxon>Asteroideae</taxon>
        <taxon>Anthemideae</taxon>
        <taxon>Anthemidinae</taxon>
        <taxon>Tanacetum</taxon>
    </lineage>
</organism>